<dbReference type="Gene3D" id="6.10.140.2220">
    <property type="match status" value="1"/>
</dbReference>
<feature type="domain" description="MYND-type" evidence="13">
    <location>
        <begin position="500"/>
        <end position="536"/>
    </location>
</feature>
<dbReference type="Proteomes" id="UP000241769">
    <property type="component" value="Unassembled WGS sequence"/>
</dbReference>
<protein>
    <submittedName>
        <fullName evidence="15">Uncharacterized protein</fullName>
    </submittedName>
</protein>
<keyword evidence="7" id="KW-0833">Ubl conjugation pathway</keyword>
<accession>A0A2P6NDT2</accession>
<dbReference type="AlphaFoldDB" id="A0A2P6NDT2"/>
<feature type="region of interest" description="Disordered" evidence="11">
    <location>
        <begin position="540"/>
        <end position="572"/>
    </location>
</feature>
<feature type="region of interest" description="Disordered" evidence="11">
    <location>
        <begin position="441"/>
        <end position="491"/>
    </location>
</feature>
<feature type="compositionally biased region" description="Pro residues" evidence="11">
    <location>
        <begin position="378"/>
        <end position="394"/>
    </location>
</feature>
<dbReference type="PANTHER" id="PTHR10782">
    <property type="entry name" value="ZINC FINGER MIZ DOMAIN-CONTAINING PROTEIN"/>
    <property type="match status" value="1"/>
</dbReference>
<evidence type="ECO:0000256" key="2">
    <source>
        <dbReference type="ARBA" id="ARBA00004718"/>
    </source>
</evidence>
<dbReference type="PROSITE" id="PS51044">
    <property type="entry name" value="ZF_SP_RING"/>
    <property type="match status" value="1"/>
</dbReference>
<feature type="domain" description="SP-RING-type" evidence="14">
    <location>
        <begin position="249"/>
        <end position="330"/>
    </location>
</feature>
<dbReference type="InterPro" id="IPR003034">
    <property type="entry name" value="SAP_dom"/>
</dbReference>
<feature type="region of interest" description="Disordered" evidence="11">
    <location>
        <begin position="368"/>
        <end position="415"/>
    </location>
</feature>
<keyword evidence="9" id="KW-0539">Nucleus</keyword>
<feature type="domain" description="SAP" evidence="12">
    <location>
        <begin position="18"/>
        <end position="52"/>
    </location>
</feature>
<keyword evidence="5" id="KW-0479">Metal-binding</keyword>
<name>A0A2P6NDT2_9EUKA</name>
<proteinExistence type="inferred from homology"/>
<feature type="region of interest" description="Disordered" evidence="11">
    <location>
        <begin position="590"/>
        <end position="617"/>
    </location>
</feature>
<comment type="pathway">
    <text evidence="2">Protein modification; protein sumoylation.</text>
</comment>
<feature type="compositionally biased region" description="Polar residues" evidence="11">
    <location>
        <begin position="590"/>
        <end position="599"/>
    </location>
</feature>
<dbReference type="OrthoDB" id="28870at2759"/>
<dbReference type="CDD" id="cd16650">
    <property type="entry name" value="SP-RING_PIAS-like"/>
    <property type="match status" value="1"/>
</dbReference>
<dbReference type="InParanoid" id="A0A2P6NDT2"/>
<evidence type="ECO:0000256" key="1">
    <source>
        <dbReference type="ARBA" id="ARBA00004123"/>
    </source>
</evidence>
<dbReference type="Pfam" id="PF01753">
    <property type="entry name" value="zf-MYND"/>
    <property type="match status" value="1"/>
</dbReference>
<organism evidence="15 16">
    <name type="scientific">Planoprotostelium fungivorum</name>
    <dbReference type="NCBI Taxonomy" id="1890364"/>
    <lineage>
        <taxon>Eukaryota</taxon>
        <taxon>Amoebozoa</taxon>
        <taxon>Evosea</taxon>
        <taxon>Variosea</taxon>
        <taxon>Cavosteliida</taxon>
        <taxon>Cavosteliaceae</taxon>
        <taxon>Planoprotostelium</taxon>
    </lineage>
</organism>
<sequence length="617" mass="69599">MGDTTSEYSWSSIQHVVQTFRIQHELKRVCREANLSQSGSKQALIDRIRDWVLNEKDVHQRRAIFDLIRQLQYPQAVNTQPTPPPTVEPLPQYAIQKFEHNPFLAFERTISYQRVQPDSAVLSFKLTPLELDSQHCVQLLSYNHQKSEGVHVWPPTVYEGRAFGIMINNKVHTAKRATKKEKDKISDITSLCGTGINHVKVNHGGRDHTFVVNLYRKVSPEFLIEKIMRDHSLTSAMGKERVRRFFSSQEEEIQQISSKISLLDPLSKSIIKTPTRAKTCHHLQCFELDSFIRMNERTPKWQCPNCYKTADYNDLEVDNYFADILEACGKMNADIEDIEMSPDGEWSIPQNKAKKQKVVHQSTPSVVVLDLSDDDEVTPPPKPSTYHRVPPPPPSHEDMQHPAARSGPIDTAGRGSTSIYNRIFSTTSGSTSIYNRTFSATRGSTRYSTTRTRDNDSNGGTCDSTTRPASSPTVTTPTPSSTAIKEDEPKESKNISVYHCHICRQLTVKRCSLCRSIAYCGEKCQREDWNRHKTECGNVESLQPANPHRETSNGTPPSTPHAITPRQDGPSRVFNIQRTSGWDDVMMGKRSSQGMSVPSGSAWMSRGKTAAEAIELD</sequence>
<dbReference type="GO" id="GO:0008270">
    <property type="term" value="F:zinc ion binding"/>
    <property type="evidence" value="ECO:0007669"/>
    <property type="project" value="UniProtKB-KW"/>
</dbReference>
<evidence type="ECO:0000256" key="3">
    <source>
        <dbReference type="ARBA" id="ARBA00005383"/>
    </source>
</evidence>
<evidence type="ECO:0000313" key="16">
    <source>
        <dbReference type="Proteomes" id="UP000241769"/>
    </source>
</evidence>
<evidence type="ECO:0000256" key="6">
    <source>
        <dbReference type="ARBA" id="ARBA00022771"/>
    </source>
</evidence>
<dbReference type="UniPathway" id="UPA00886"/>
<keyword evidence="16" id="KW-1185">Reference proteome</keyword>
<dbReference type="PROSITE" id="PS50800">
    <property type="entry name" value="SAP"/>
    <property type="match status" value="1"/>
</dbReference>
<evidence type="ECO:0000259" key="13">
    <source>
        <dbReference type="PROSITE" id="PS50865"/>
    </source>
</evidence>
<dbReference type="PROSITE" id="PS50865">
    <property type="entry name" value="ZF_MYND_2"/>
    <property type="match status" value="1"/>
</dbReference>
<evidence type="ECO:0000256" key="7">
    <source>
        <dbReference type="ARBA" id="ARBA00022786"/>
    </source>
</evidence>
<evidence type="ECO:0000256" key="10">
    <source>
        <dbReference type="PROSITE-ProRule" id="PRU00134"/>
    </source>
</evidence>
<dbReference type="InterPro" id="IPR036361">
    <property type="entry name" value="SAP_dom_sf"/>
</dbReference>
<dbReference type="InterPro" id="IPR013083">
    <property type="entry name" value="Znf_RING/FYVE/PHD"/>
</dbReference>
<dbReference type="Pfam" id="PF02891">
    <property type="entry name" value="zf-MIZ"/>
    <property type="match status" value="1"/>
</dbReference>
<evidence type="ECO:0000256" key="9">
    <source>
        <dbReference type="ARBA" id="ARBA00023242"/>
    </source>
</evidence>
<comment type="caution">
    <text evidence="15">The sequence shown here is derived from an EMBL/GenBank/DDBJ whole genome shotgun (WGS) entry which is preliminary data.</text>
</comment>
<evidence type="ECO:0000259" key="12">
    <source>
        <dbReference type="PROSITE" id="PS50800"/>
    </source>
</evidence>
<dbReference type="GO" id="GO:0000785">
    <property type="term" value="C:chromatin"/>
    <property type="evidence" value="ECO:0007669"/>
    <property type="project" value="TreeGrafter"/>
</dbReference>
<dbReference type="InterPro" id="IPR004181">
    <property type="entry name" value="Znf_MIZ"/>
</dbReference>
<keyword evidence="4" id="KW-0808">Transferase</keyword>
<feature type="region of interest" description="Disordered" evidence="11">
    <location>
        <begin position="342"/>
        <end position="361"/>
    </location>
</feature>
<comment type="subcellular location">
    <subcellularLocation>
        <location evidence="1">Nucleus</location>
    </subcellularLocation>
</comment>
<keyword evidence="6 10" id="KW-0863">Zinc-finger</keyword>
<evidence type="ECO:0000256" key="4">
    <source>
        <dbReference type="ARBA" id="ARBA00022679"/>
    </source>
</evidence>
<keyword evidence="8" id="KW-0862">Zinc</keyword>
<feature type="compositionally biased region" description="Low complexity" evidence="11">
    <location>
        <begin position="441"/>
        <end position="450"/>
    </location>
</feature>
<dbReference type="STRING" id="1890364.A0A2P6NDT2"/>
<dbReference type="SUPFAM" id="SSF144232">
    <property type="entry name" value="HIT/MYND zinc finger-like"/>
    <property type="match status" value="1"/>
</dbReference>
<dbReference type="GO" id="GO:0016925">
    <property type="term" value="P:protein sumoylation"/>
    <property type="evidence" value="ECO:0007669"/>
    <property type="project" value="UniProtKB-UniPathway"/>
</dbReference>
<reference evidence="15 16" key="1">
    <citation type="journal article" date="2018" name="Genome Biol. Evol.">
        <title>Multiple Roots of Fruiting Body Formation in Amoebozoa.</title>
        <authorList>
            <person name="Hillmann F."/>
            <person name="Forbes G."/>
            <person name="Novohradska S."/>
            <person name="Ferling I."/>
            <person name="Riege K."/>
            <person name="Groth M."/>
            <person name="Westermann M."/>
            <person name="Marz M."/>
            <person name="Spaller T."/>
            <person name="Winckler T."/>
            <person name="Schaap P."/>
            <person name="Glockner G."/>
        </authorList>
    </citation>
    <scope>NUCLEOTIDE SEQUENCE [LARGE SCALE GENOMIC DNA]</scope>
    <source>
        <strain evidence="15 16">Jena</strain>
    </source>
</reference>
<evidence type="ECO:0000256" key="5">
    <source>
        <dbReference type="ARBA" id="ARBA00022723"/>
    </source>
</evidence>
<feature type="compositionally biased region" description="Low complexity" evidence="11">
    <location>
        <begin position="464"/>
        <end position="482"/>
    </location>
</feature>
<dbReference type="InterPro" id="IPR002893">
    <property type="entry name" value="Znf_MYND"/>
</dbReference>
<dbReference type="GO" id="GO:0005634">
    <property type="term" value="C:nucleus"/>
    <property type="evidence" value="ECO:0007669"/>
    <property type="project" value="UniProtKB-SubCell"/>
</dbReference>
<comment type="similarity">
    <text evidence="3">Belongs to the PIAS family.</text>
</comment>
<evidence type="ECO:0000313" key="15">
    <source>
        <dbReference type="EMBL" id="PRP82118.1"/>
    </source>
</evidence>
<dbReference type="Gene3D" id="3.30.40.10">
    <property type="entry name" value="Zinc/RING finger domain, C3HC4 (zinc finger)"/>
    <property type="match status" value="1"/>
</dbReference>
<dbReference type="EMBL" id="MDYQ01000110">
    <property type="protein sequence ID" value="PRP82118.1"/>
    <property type="molecule type" value="Genomic_DNA"/>
</dbReference>
<gene>
    <name evidence="15" type="ORF">PROFUN_10326</name>
</gene>
<dbReference type="PANTHER" id="PTHR10782:SF4">
    <property type="entry name" value="TONALLI, ISOFORM E"/>
    <property type="match status" value="1"/>
</dbReference>
<evidence type="ECO:0000259" key="14">
    <source>
        <dbReference type="PROSITE" id="PS51044"/>
    </source>
</evidence>
<dbReference type="SUPFAM" id="SSF68906">
    <property type="entry name" value="SAP domain"/>
    <property type="match status" value="1"/>
</dbReference>
<dbReference type="GO" id="GO:0061665">
    <property type="term" value="F:SUMO ligase activity"/>
    <property type="evidence" value="ECO:0007669"/>
    <property type="project" value="TreeGrafter"/>
</dbReference>
<evidence type="ECO:0000256" key="8">
    <source>
        <dbReference type="ARBA" id="ARBA00022833"/>
    </source>
</evidence>
<evidence type="ECO:0000256" key="11">
    <source>
        <dbReference type="SAM" id="MobiDB-lite"/>
    </source>
</evidence>
<dbReference type="Pfam" id="PF02037">
    <property type="entry name" value="SAP"/>
    <property type="match status" value="1"/>
</dbReference>